<dbReference type="EMBL" id="CP006773">
    <property type="protein sequence ID" value="AHD03061.1"/>
    <property type="molecule type" value="Genomic_DNA"/>
</dbReference>
<protein>
    <recommendedName>
        <fullName evidence="3">Sulfotransferase domain-containing protein</fullName>
    </recommendedName>
</protein>
<dbReference type="KEGG" id="lmd:METH_10015"/>
<evidence type="ECO:0000313" key="2">
    <source>
        <dbReference type="Proteomes" id="UP000018780"/>
    </source>
</evidence>
<dbReference type="STRING" id="999552.METH_10015"/>
<evidence type="ECO:0008006" key="3">
    <source>
        <dbReference type="Google" id="ProtNLM"/>
    </source>
</evidence>
<reference evidence="1 2" key="1">
    <citation type="submission" date="2013-09" db="EMBL/GenBank/DDBJ databases">
        <authorList>
            <consortium name="DOE Joint Genome Institute"/>
            <person name="Klenk H.-P."/>
            <person name="Huntemann M."/>
            <person name="Han J."/>
            <person name="Chen A."/>
            <person name="Kyrpides N."/>
            <person name="Mavromatis K."/>
            <person name="Markowitz V."/>
            <person name="Palaniappan K."/>
            <person name="Ivanova N."/>
            <person name="Schaumberg A."/>
            <person name="Pati A."/>
            <person name="Liolios K."/>
            <person name="Nordberg H.P."/>
            <person name="Cantor M.N."/>
            <person name="Hua S.X."/>
            <person name="Woyke T."/>
        </authorList>
    </citation>
    <scope>NUCLEOTIDE SEQUENCE [LARGE SCALE GENOMIC DNA]</scope>
    <source>
        <strain evidence="1 2">DSM 14336</strain>
    </source>
</reference>
<gene>
    <name evidence="1" type="ORF">METH_10015</name>
</gene>
<dbReference type="OrthoDB" id="288532at2"/>
<dbReference type="PATRIC" id="fig|999552.6.peg.1997"/>
<proteinExistence type="predicted"/>
<accession>V9VWB6</accession>
<dbReference type="AlphaFoldDB" id="V9VWB6"/>
<name>V9VWB6_9RHOB</name>
<dbReference type="SUPFAM" id="SSF52540">
    <property type="entry name" value="P-loop containing nucleoside triphosphate hydrolases"/>
    <property type="match status" value="1"/>
</dbReference>
<dbReference type="Proteomes" id="UP000018780">
    <property type="component" value="Chromosome"/>
</dbReference>
<keyword evidence="2" id="KW-1185">Reference proteome</keyword>
<organism evidence="1 2">
    <name type="scientific">Leisingera methylohalidivorans DSM 14336</name>
    <dbReference type="NCBI Taxonomy" id="999552"/>
    <lineage>
        <taxon>Bacteria</taxon>
        <taxon>Pseudomonadati</taxon>
        <taxon>Pseudomonadota</taxon>
        <taxon>Alphaproteobacteria</taxon>
        <taxon>Rhodobacterales</taxon>
        <taxon>Roseobacteraceae</taxon>
        <taxon>Leisingera</taxon>
    </lineage>
</organism>
<evidence type="ECO:0000313" key="1">
    <source>
        <dbReference type="EMBL" id="AHD03061.1"/>
    </source>
</evidence>
<dbReference type="RefSeq" id="WP_024090252.1">
    <property type="nucleotide sequence ID" value="NC_023135.1"/>
</dbReference>
<dbReference type="HOGENOM" id="CLU_1600654_0_0_5"/>
<sequence length="166" mass="18356">MARHCAAEILKFGYQKPEIVPATATVSGKGQSDFIFTLFAGRTGTAWLAQFLGDNLSVISVHEPLGVLNFGTQMREISHMRRFNTLGMDGKMQAFWQNNLAALHPPYAESNHTLGKCGLIEALANSGIADRSSVIILRRDLAKQCASYAGRIDFQNITIPRQWCRT</sequence>
<dbReference type="InterPro" id="IPR027417">
    <property type="entry name" value="P-loop_NTPase"/>
</dbReference>